<gene>
    <name evidence="4" type="ORF">ACFPZN_30210</name>
</gene>
<keyword evidence="5" id="KW-1185">Reference proteome</keyword>
<feature type="repeat" description="WD" evidence="3">
    <location>
        <begin position="1023"/>
        <end position="1066"/>
    </location>
</feature>
<protein>
    <submittedName>
        <fullName evidence="4">Uncharacterized protein</fullName>
    </submittedName>
</protein>
<keyword evidence="1 3" id="KW-0853">WD repeat</keyword>
<keyword evidence="2" id="KW-0677">Repeat</keyword>
<dbReference type="Proteomes" id="UP001596074">
    <property type="component" value="Unassembled WGS sequence"/>
</dbReference>
<dbReference type="EMBL" id="JBHSON010000047">
    <property type="protein sequence ID" value="MFC5749923.1"/>
    <property type="molecule type" value="Genomic_DNA"/>
</dbReference>
<dbReference type="Gene3D" id="3.40.50.1460">
    <property type="match status" value="1"/>
</dbReference>
<reference evidence="5" key="1">
    <citation type="journal article" date="2019" name="Int. J. Syst. Evol. Microbiol.">
        <title>The Global Catalogue of Microorganisms (GCM) 10K type strain sequencing project: providing services to taxonomists for standard genome sequencing and annotation.</title>
        <authorList>
            <consortium name="The Broad Institute Genomics Platform"/>
            <consortium name="The Broad Institute Genome Sequencing Center for Infectious Disease"/>
            <person name="Wu L."/>
            <person name="Ma J."/>
        </authorList>
    </citation>
    <scope>NUCLEOTIDE SEQUENCE [LARGE SCALE GENOMIC DNA]</scope>
    <source>
        <strain evidence="5">KCTC 42087</strain>
    </source>
</reference>
<dbReference type="PROSITE" id="PS50082">
    <property type="entry name" value="WD_REPEATS_2"/>
    <property type="match status" value="5"/>
</dbReference>
<name>A0ABW1A5I8_9ACTN</name>
<dbReference type="PRINTS" id="PR00320">
    <property type="entry name" value="GPROTEINBRPT"/>
</dbReference>
<dbReference type="InterPro" id="IPR011044">
    <property type="entry name" value="Quino_amine_DH_bsu"/>
</dbReference>
<dbReference type="Pfam" id="PF00400">
    <property type="entry name" value="WD40"/>
    <property type="match status" value="6"/>
</dbReference>
<dbReference type="CDD" id="cd00200">
    <property type="entry name" value="WD40"/>
    <property type="match status" value="1"/>
</dbReference>
<dbReference type="PROSITE" id="PS00678">
    <property type="entry name" value="WD_REPEATS_1"/>
    <property type="match status" value="3"/>
</dbReference>
<dbReference type="SUPFAM" id="SSF50978">
    <property type="entry name" value="WD40 repeat-like"/>
    <property type="match status" value="1"/>
</dbReference>
<evidence type="ECO:0000313" key="4">
    <source>
        <dbReference type="EMBL" id="MFC5749923.1"/>
    </source>
</evidence>
<evidence type="ECO:0000256" key="2">
    <source>
        <dbReference type="ARBA" id="ARBA00022737"/>
    </source>
</evidence>
<dbReference type="InterPro" id="IPR019775">
    <property type="entry name" value="WD40_repeat_CS"/>
</dbReference>
<comment type="caution">
    <text evidence="4">The sequence shown here is derived from an EMBL/GenBank/DDBJ whole genome shotgun (WGS) entry which is preliminary data.</text>
</comment>
<accession>A0ABW1A5I8</accession>
<proteinExistence type="predicted"/>
<dbReference type="InterPro" id="IPR036322">
    <property type="entry name" value="WD40_repeat_dom_sf"/>
</dbReference>
<dbReference type="PROSITE" id="PS50294">
    <property type="entry name" value="WD_REPEATS_REGION"/>
    <property type="match status" value="1"/>
</dbReference>
<dbReference type="SMART" id="SM00320">
    <property type="entry name" value="WD40"/>
    <property type="match status" value="9"/>
</dbReference>
<feature type="repeat" description="WD" evidence="3">
    <location>
        <begin position="888"/>
        <end position="925"/>
    </location>
</feature>
<dbReference type="PANTHER" id="PTHR19848">
    <property type="entry name" value="WD40 REPEAT PROTEIN"/>
    <property type="match status" value="1"/>
</dbReference>
<dbReference type="InterPro" id="IPR001680">
    <property type="entry name" value="WD40_rpt"/>
</dbReference>
<feature type="repeat" description="WD" evidence="3">
    <location>
        <begin position="820"/>
        <end position="841"/>
    </location>
</feature>
<feature type="repeat" description="WD" evidence="3">
    <location>
        <begin position="1068"/>
        <end position="1111"/>
    </location>
</feature>
<evidence type="ECO:0000313" key="5">
    <source>
        <dbReference type="Proteomes" id="UP001596074"/>
    </source>
</evidence>
<dbReference type="InterPro" id="IPR020472">
    <property type="entry name" value="WD40_PAC1"/>
</dbReference>
<dbReference type="RefSeq" id="WP_378285649.1">
    <property type="nucleotide sequence ID" value="NZ_JBHSON010000047.1"/>
</dbReference>
<dbReference type="InterPro" id="IPR015943">
    <property type="entry name" value="WD40/YVTN_repeat-like_dom_sf"/>
</dbReference>
<organism evidence="4 5">
    <name type="scientific">Actinomadura rugatobispora</name>
    <dbReference type="NCBI Taxonomy" id="1994"/>
    <lineage>
        <taxon>Bacteria</taxon>
        <taxon>Bacillati</taxon>
        <taxon>Actinomycetota</taxon>
        <taxon>Actinomycetes</taxon>
        <taxon>Streptosporangiales</taxon>
        <taxon>Thermomonosporaceae</taxon>
        <taxon>Actinomadura</taxon>
    </lineage>
</organism>
<feature type="repeat" description="WD" evidence="3">
    <location>
        <begin position="1000"/>
        <end position="1021"/>
    </location>
</feature>
<dbReference type="SUPFAM" id="SSF50969">
    <property type="entry name" value="YVTN repeat-like/Quinoprotein amine dehydrogenase"/>
    <property type="match status" value="1"/>
</dbReference>
<dbReference type="Gene3D" id="2.130.10.10">
    <property type="entry name" value="YVTN repeat-like/Quinoprotein amine dehydrogenase"/>
    <property type="match status" value="3"/>
</dbReference>
<dbReference type="PANTHER" id="PTHR19848:SF8">
    <property type="entry name" value="F-BOX AND WD REPEAT DOMAIN CONTAINING 7"/>
    <property type="match status" value="1"/>
</dbReference>
<evidence type="ECO:0000256" key="3">
    <source>
        <dbReference type="PROSITE-ProRule" id="PRU00221"/>
    </source>
</evidence>
<evidence type="ECO:0000256" key="1">
    <source>
        <dbReference type="ARBA" id="ARBA00022574"/>
    </source>
</evidence>
<sequence>MEALPFVSARLEEFGEALANFGYSCVTHGITPPGPSSPLMGALVYDHVTRNDQPESLIVHVLSHGDRAPASGKLYAIGSDGTLHSATDIESWITQVEDFPNRPYTLFLLDLCYSGAVAKLPWTFREKENRRAWVIAACSEDRAAYEGHFTQALSNVLNAIRLGSLDIHKTVKHVPLETISRELKREVQRIAEAEGTYTQLVTTTMVDLSHSLDLPFFPNPSYEERELVSAEHDLDDMLLAFVDDLDEGLDAYHFLDRAAGRGPLAGRVTKGCFSGRTVELEQLGGIIRGVGPVPAISVVTGSPGVGKSALLGLIVSAAHPLLRERTRGIWEHAAPWLPVSENIAAVHVRQRGIAEVTASLFRQLQLSTLEAELTPQTLINEVVKLPSEPVIVLDALDEAHDVIRLMNELILPLSHAVNRAGRPCCRLIVGMRPWGDLSPLIRSAKRLGSLINLDQADRTRLGADISAYVSSLLSTWPALSGDESREVRDAFATTVGSTLTAQRWSEERWGEFLVASLYAYHFVTQTAFPISPGQAASLGREVPLTLPGVFELDLLIRQPDGLLRPVLAAIARARGHGMPEDLVRRVLPAFLVGAPSPAPERNATIRAIEAVRFYLRTKPDSDGTTLYRLFHQGLADHLTAFPIEDGQPAPSGLPERILELMLASLRRSSLGGYSWGTARPYLLRHAIQHAGDAGRTDDLMMDPGFLVRADPYTLFPEFDKVYSDAARNSAIAYRASVRRHRGVGWRERQQLLAIDAVRCGASELAGRLVEIKDHPVLTWLPAFAGDNETKRRPPNLGGAANTGDVYAVAIAVVEGMPRAITGNSDGTVRVWDMRTGAMVGEPLVGHVDGVRSVVSGVVNGRALAFSGGADGRICVWDLLTQAQVMEPVQAHNDWVRSMACLEQDGRLIVVSGSADQTVRVWDAETMMPRGPALEGHTNWVRGVAAVGYEGRTVAVSVSPDNTARLWYLDTVNDLQPPLTREKHAIRAVSCTKIDGRPVALTGGADGTVRVWDLRTRSQRGEAMAGHAGGVWAIACCQMNGRPTAVVGDNDGFLRIWDLRTRQLIREPLKAHSDWLGAVACIETSDGVFAATGSGDGTTLIWDLTTGTRTAGPLTTHSARTTAIASVEYEGRSLGVVCAEDGRARVWDLRAGKPVGQSWEVPGDITACDMLVEAGTPYCAIGGTGGLEVRSVGWAENELIWRSGTVSRPAVTDVRIARFDGRRFAIAVSREQGLSVFDLQHGTPEWQLKPTIGPDVRVVATTTVAGRPVAVIASTEGELATIDLIDRRERLLGIVRDREMTKVACLGAKVVVGSTDGRVGMWNLSDEVQTAELAAESGIAVCALACGVIDGIPVTVAGFANGVVSSWDLNDGRRLEDIALAGTADSLEISADGMLLIGSGWQFIGLKKRRPSAPNSRIT</sequence>